<accession>A0A167P4G4</accession>
<evidence type="ECO:0000256" key="2">
    <source>
        <dbReference type="ARBA" id="ARBA00022840"/>
    </source>
</evidence>
<evidence type="ECO:0000259" key="4">
    <source>
        <dbReference type="PROSITE" id="PS50011"/>
    </source>
</evidence>
<name>A0A167P4G4_CALVF</name>
<dbReference type="GO" id="GO:0005524">
    <property type="term" value="F:ATP binding"/>
    <property type="evidence" value="ECO:0007669"/>
    <property type="project" value="UniProtKB-KW"/>
</dbReference>
<dbReference type="PROSITE" id="PS50011">
    <property type="entry name" value="PROTEIN_KINASE_DOM"/>
    <property type="match status" value="1"/>
</dbReference>
<dbReference type="OrthoDB" id="4062651at2759"/>
<evidence type="ECO:0000256" key="3">
    <source>
        <dbReference type="SAM" id="MobiDB-lite"/>
    </source>
</evidence>
<dbReference type="EMBL" id="KV417276">
    <property type="protein sequence ID" value="KZO98410.1"/>
    <property type="molecule type" value="Genomic_DNA"/>
</dbReference>
<reference evidence="5 6" key="1">
    <citation type="journal article" date="2016" name="Mol. Biol. Evol.">
        <title>Comparative Genomics of Early-Diverging Mushroom-Forming Fungi Provides Insights into the Origins of Lignocellulose Decay Capabilities.</title>
        <authorList>
            <person name="Nagy L.G."/>
            <person name="Riley R."/>
            <person name="Tritt A."/>
            <person name="Adam C."/>
            <person name="Daum C."/>
            <person name="Floudas D."/>
            <person name="Sun H."/>
            <person name="Yadav J.S."/>
            <person name="Pangilinan J."/>
            <person name="Larsson K.H."/>
            <person name="Matsuura K."/>
            <person name="Barry K."/>
            <person name="Labutti K."/>
            <person name="Kuo R."/>
            <person name="Ohm R.A."/>
            <person name="Bhattacharya S.S."/>
            <person name="Shirouzu T."/>
            <person name="Yoshinaga Y."/>
            <person name="Martin F.M."/>
            <person name="Grigoriev I.V."/>
            <person name="Hibbett D.S."/>
        </authorList>
    </citation>
    <scope>NUCLEOTIDE SEQUENCE [LARGE SCALE GENOMIC DNA]</scope>
    <source>
        <strain evidence="5 6">TUFC12733</strain>
    </source>
</reference>
<dbReference type="GO" id="GO:0004674">
    <property type="term" value="F:protein serine/threonine kinase activity"/>
    <property type="evidence" value="ECO:0007669"/>
    <property type="project" value="TreeGrafter"/>
</dbReference>
<dbReference type="Pfam" id="PF07714">
    <property type="entry name" value="PK_Tyr_Ser-Thr"/>
    <property type="match status" value="1"/>
</dbReference>
<protein>
    <submittedName>
        <fullName evidence="5">Kinase-like protein</fullName>
    </submittedName>
</protein>
<keyword evidence="2" id="KW-0067">ATP-binding</keyword>
<dbReference type="PANTHER" id="PTHR44329">
    <property type="entry name" value="SERINE/THREONINE-PROTEIN KINASE TNNI3K-RELATED"/>
    <property type="match status" value="1"/>
</dbReference>
<sequence>MQPMSRTQYSDPPRNTSARGSGQSIHRPHSSLGSPDDVEQTLRRPRSAMTLRQPSDQSSDLGTSASDPPNGKTRSASDKSGRPNRDEIFSTGSPGSAASTRTTNSGGQFEVLRRLIAAIHVKELQVERMGKMAVDGGAFGDVWKGHVLPSRQLVAIKVPRAVSNAHLAKLCKSLARELAAWALLQHENVLPLLGVVIPPDTPQMWLVSPWMENKNLLVYMKSHPEVDPLHILMGVGRGLAYVHSKNIVHGDLKANNVLVDDNGEPQLMDFGLSFDLEEPTLQTTSAMFLGNVRWLAPERLDPDRFGLKPSQSSSPASDVYALGMLIYEVFTGQMPFYEIKNPLVLVGRIKNREKPTHPGDLARPGLTRRLWGFVDRCWEHDRSVRPAAEALEPVLQHASSELSGVIRHYRGMTERAVNAETALQAVKLDLSHAQDEQSKLRLLLDDATENHEAALASLQKMESELDKKSLQIEDMKANESKLRALLETERQNRVRFSTLAERGSRQQSELDEARAALKATQEQLQANRQELEAHRSGPKNAEQQKVHSVGSPREQSADFSRVKYLIKISELNKSICNFSDALQNMVNMVNIRSGVIQGTICGSLCRHATSTYLLGLEDQAQAVLEEIQERIEDFEARRQWTLVTRRSLKAGQTTEDRDVITRELEELVLDDLESTASPTAPFLQRENRLHELMRAICENYVDLVGNLLCDSDRFRLTYFTVETEFDNDRMACTVRSVQKTKVVAWTEQFGFETDLGKVHLKAIVKCY</sequence>
<feature type="compositionally biased region" description="Polar residues" evidence="3">
    <location>
        <begin position="1"/>
        <end position="24"/>
    </location>
</feature>
<organism evidence="5 6">
    <name type="scientific">Calocera viscosa (strain TUFC12733)</name>
    <dbReference type="NCBI Taxonomy" id="1330018"/>
    <lineage>
        <taxon>Eukaryota</taxon>
        <taxon>Fungi</taxon>
        <taxon>Dikarya</taxon>
        <taxon>Basidiomycota</taxon>
        <taxon>Agaricomycotina</taxon>
        <taxon>Dacrymycetes</taxon>
        <taxon>Dacrymycetales</taxon>
        <taxon>Dacrymycetaceae</taxon>
        <taxon>Calocera</taxon>
    </lineage>
</organism>
<feature type="compositionally biased region" description="Polar residues" evidence="3">
    <location>
        <begin position="50"/>
        <end position="67"/>
    </location>
</feature>
<gene>
    <name evidence="5" type="ORF">CALVIDRAFT_45347</name>
</gene>
<keyword evidence="5" id="KW-0418">Kinase</keyword>
<dbReference type="InterPro" id="IPR011009">
    <property type="entry name" value="Kinase-like_dom_sf"/>
</dbReference>
<dbReference type="SUPFAM" id="SSF56112">
    <property type="entry name" value="Protein kinase-like (PK-like)"/>
    <property type="match status" value="1"/>
</dbReference>
<keyword evidence="1" id="KW-0547">Nucleotide-binding</keyword>
<dbReference type="PANTHER" id="PTHR44329:SF298">
    <property type="entry name" value="MIXED LINEAGE KINASE DOMAIN-LIKE PROTEIN"/>
    <property type="match status" value="1"/>
</dbReference>
<feature type="compositionally biased region" description="Basic and acidic residues" evidence="3">
    <location>
        <begin position="75"/>
        <end position="88"/>
    </location>
</feature>
<dbReference type="Proteomes" id="UP000076738">
    <property type="component" value="Unassembled WGS sequence"/>
</dbReference>
<evidence type="ECO:0000256" key="1">
    <source>
        <dbReference type="ARBA" id="ARBA00022741"/>
    </source>
</evidence>
<dbReference type="SMART" id="SM00220">
    <property type="entry name" value="S_TKc"/>
    <property type="match status" value="1"/>
</dbReference>
<dbReference type="InterPro" id="IPR051681">
    <property type="entry name" value="Ser/Thr_Kinases-Pseudokinases"/>
</dbReference>
<dbReference type="AlphaFoldDB" id="A0A167P4G4"/>
<keyword evidence="6" id="KW-1185">Reference proteome</keyword>
<evidence type="ECO:0000313" key="5">
    <source>
        <dbReference type="EMBL" id="KZO98410.1"/>
    </source>
</evidence>
<dbReference type="InterPro" id="IPR000719">
    <property type="entry name" value="Prot_kinase_dom"/>
</dbReference>
<evidence type="ECO:0000313" key="6">
    <source>
        <dbReference type="Proteomes" id="UP000076738"/>
    </source>
</evidence>
<dbReference type="InterPro" id="IPR001245">
    <property type="entry name" value="Ser-Thr/Tyr_kinase_cat_dom"/>
</dbReference>
<dbReference type="InterPro" id="IPR008271">
    <property type="entry name" value="Ser/Thr_kinase_AS"/>
</dbReference>
<dbReference type="CDD" id="cd14014">
    <property type="entry name" value="STKc_PknB_like"/>
    <property type="match status" value="1"/>
</dbReference>
<feature type="region of interest" description="Disordered" evidence="3">
    <location>
        <begin position="1"/>
        <end position="105"/>
    </location>
</feature>
<feature type="region of interest" description="Disordered" evidence="3">
    <location>
        <begin position="528"/>
        <end position="554"/>
    </location>
</feature>
<dbReference type="PROSITE" id="PS00108">
    <property type="entry name" value="PROTEIN_KINASE_ST"/>
    <property type="match status" value="1"/>
</dbReference>
<dbReference type="STRING" id="1330018.A0A167P4G4"/>
<keyword evidence="5" id="KW-0808">Transferase</keyword>
<proteinExistence type="predicted"/>
<feature type="compositionally biased region" description="Polar residues" evidence="3">
    <location>
        <begin position="90"/>
        <end position="105"/>
    </location>
</feature>
<dbReference type="Gene3D" id="1.10.510.10">
    <property type="entry name" value="Transferase(Phosphotransferase) domain 1"/>
    <property type="match status" value="1"/>
</dbReference>
<feature type="domain" description="Protein kinase" evidence="4">
    <location>
        <begin position="128"/>
        <end position="395"/>
    </location>
</feature>